<comment type="caution">
    <text evidence="2">The sequence shown here is derived from an EMBL/GenBank/DDBJ whole genome shotgun (WGS) entry which is preliminary data.</text>
</comment>
<dbReference type="Proteomes" id="UP001472677">
    <property type="component" value="Unassembled WGS sequence"/>
</dbReference>
<evidence type="ECO:0000256" key="1">
    <source>
        <dbReference type="SAM" id="MobiDB-lite"/>
    </source>
</evidence>
<feature type="region of interest" description="Disordered" evidence="1">
    <location>
        <begin position="57"/>
        <end position="76"/>
    </location>
</feature>
<name>A0ABR2FJ88_9ROSI</name>
<organism evidence="2 3">
    <name type="scientific">Hibiscus sabdariffa</name>
    <name type="common">roselle</name>
    <dbReference type="NCBI Taxonomy" id="183260"/>
    <lineage>
        <taxon>Eukaryota</taxon>
        <taxon>Viridiplantae</taxon>
        <taxon>Streptophyta</taxon>
        <taxon>Embryophyta</taxon>
        <taxon>Tracheophyta</taxon>
        <taxon>Spermatophyta</taxon>
        <taxon>Magnoliopsida</taxon>
        <taxon>eudicotyledons</taxon>
        <taxon>Gunneridae</taxon>
        <taxon>Pentapetalae</taxon>
        <taxon>rosids</taxon>
        <taxon>malvids</taxon>
        <taxon>Malvales</taxon>
        <taxon>Malvaceae</taxon>
        <taxon>Malvoideae</taxon>
        <taxon>Hibiscus</taxon>
    </lineage>
</organism>
<dbReference type="EMBL" id="JBBPBM010000006">
    <property type="protein sequence ID" value="KAK8580998.1"/>
    <property type="molecule type" value="Genomic_DNA"/>
</dbReference>
<evidence type="ECO:0000313" key="3">
    <source>
        <dbReference type="Proteomes" id="UP001472677"/>
    </source>
</evidence>
<gene>
    <name evidence="2" type="ORF">V6N12_071244</name>
</gene>
<accession>A0ABR2FJ88</accession>
<protein>
    <submittedName>
        <fullName evidence="2">Uncharacterized protein</fullName>
    </submittedName>
</protein>
<feature type="compositionally biased region" description="Basic and acidic residues" evidence="1">
    <location>
        <begin position="67"/>
        <end position="76"/>
    </location>
</feature>
<proteinExistence type="predicted"/>
<keyword evidence="3" id="KW-1185">Reference proteome</keyword>
<evidence type="ECO:0000313" key="2">
    <source>
        <dbReference type="EMBL" id="KAK8580998.1"/>
    </source>
</evidence>
<reference evidence="2 3" key="1">
    <citation type="journal article" date="2024" name="G3 (Bethesda)">
        <title>Genome assembly of Hibiscus sabdariffa L. provides insights into metabolisms of medicinal natural products.</title>
        <authorList>
            <person name="Kim T."/>
        </authorList>
    </citation>
    <scope>NUCLEOTIDE SEQUENCE [LARGE SCALE GENOMIC DNA]</scope>
    <source>
        <strain evidence="2">TK-2024</strain>
        <tissue evidence="2">Old leaves</tissue>
    </source>
</reference>
<sequence length="76" mass="8615">MASKKVKHVMLAHWQQESPGTVFPWMISQRRLLVTKDNVAVRPSALLKLKTLEEINPKARQPPTHHLVTEGVEHGS</sequence>